<reference evidence="1 2" key="1">
    <citation type="submission" date="2018-08" db="EMBL/GenBank/DDBJ databases">
        <title>Genomic Encyclopedia of Archaeal and Bacterial Type Strains, Phase II (KMG-II): from individual species to whole genera.</title>
        <authorList>
            <person name="Goeker M."/>
        </authorList>
    </citation>
    <scope>NUCLEOTIDE SEQUENCE [LARGE SCALE GENOMIC DNA]</scope>
    <source>
        <strain evidence="1 2">DSM 2261</strain>
    </source>
</reference>
<dbReference type="RefSeq" id="WP_047860757.1">
    <property type="nucleotide sequence ID" value="NZ_CP011509.1"/>
</dbReference>
<evidence type="ECO:0000313" key="1">
    <source>
        <dbReference type="EMBL" id="REG29584.1"/>
    </source>
</evidence>
<proteinExistence type="predicted"/>
<evidence type="ECO:0000313" key="2">
    <source>
        <dbReference type="Proteomes" id="UP000256345"/>
    </source>
</evidence>
<name>A0ABX9JYJ8_9BACT</name>
<gene>
    <name evidence="1" type="ORF">ATI61_107280</name>
</gene>
<protein>
    <submittedName>
        <fullName evidence="1">Uncharacterized protein</fullName>
    </submittedName>
</protein>
<comment type="caution">
    <text evidence="1">The sequence shown here is derived from an EMBL/GenBank/DDBJ whole genome shotgun (WGS) entry which is preliminary data.</text>
</comment>
<sequence>MSFPRESTALKTGPLTTPDGRYIVVEGQLWRRSNPGLGEKQRALLVEALMHARRDVGLALRARDAEAEQEARARVHRAKVALGERGPPWWTDGSPDFNRRRVENTPYAAWFRAQPGR</sequence>
<organism evidence="1 2">
    <name type="scientific">Archangium gephyra</name>
    <dbReference type="NCBI Taxonomy" id="48"/>
    <lineage>
        <taxon>Bacteria</taxon>
        <taxon>Pseudomonadati</taxon>
        <taxon>Myxococcota</taxon>
        <taxon>Myxococcia</taxon>
        <taxon>Myxococcales</taxon>
        <taxon>Cystobacterineae</taxon>
        <taxon>Archangiaceae</taxon>
        <taxon>Archangium</taxon>
    </lineage>
</organism>
<accession>A0ABX9JYJ8</accession>
<keyword evidence="2" id="KW-1185">Reference proteome</keyword>
<dbReference type="Proteomes" id="UP000256345">
    <property type="component" value="Unassembled WGS sequence"/>
</dbReference>
<dbReference type="EMBL" id="QUMU01000007">
    <property type="protein sequence ID" value="REG29584.1"/>
    <property type="molecule type" value="Genomic_DNA"/>
</dbReference>